<evidence type="ECO:0000256" key="1">
    <source>
        <dbReference type="ARBA" id="ARBA00001947"/>
    </source>
</evidence>
<keyword evidence="4" id="KW-0963">Cytoplasm</keyword>
<dbReference type="PROSITE" id="PS50076">
    <property type="entry name" value="DNAJ_2"/>
    <property type="match status" value="1"/>
</dbReference>
<dbReference type="NCBIfam" id="NF008035">
    <property type="entry name" value="PRK10767.1"/>
    <property type="match status" value="1"/>
</dbReference>
<dbReference type="FunFam" id="2.60.260.20:FF:000004">
    <property type="entry name" value="Molecular chaperone DnaJ"/>
    <property type="match status" value="1"/>
</dbReference>
<dbReference type="SUPFAM" id="SSF46565">
    <property type="entry name" value="Chaperone J-domain"/>
    <property type="match status" value="1"/>
</dbReference>
<dbReference type="CDD" id="cd06257">
    <property type="entry name" value="DnaJ"/>
    <property type="match status" value="1"/>
</dbReference>
<evidence type="ECO:0000259" key="16">
    <source>
        <dbReference type="PROSITE" id="PS50076"/>
    </source>
</evidence>
<dbReference type="GO" id="GO:0009408">
    <property type="term" value="P:response to heat"/>
    <property type="evidence" value="ECO:0007669"/>
    <property type="project" value="InterPro"/>
</dbReference>
<comment type="cofactor">
    <cofactor evidence="1">
        <name>Zn(2+)</name>
        <dbReference type="ChEBI" id="CHEBI:29105"/>
    </cofactor>
</comment>
<dbReference type="HAMAP" id="MF_01152">
    <property type="entry name" value="DnaJ"/>
    <property type="match status" value="1"/>
</dbReference>
<keyword evidence="11" id="KW-0143">Chaperone</keyword>
<dbReference type="InterPro" id="IPR001305">
    <property type="entry name" value="HSP_DnaJ_Cys-rich_dom"/>
</dbReference>
<dbReference type="InterPro" id="IPR001623">
    <property type="entry name" value="DnaJ_domain"/>
</dbReference>
<dbReference type="Pfam" id="PF00226">
    <property type="entry name" value="DnaJ"/>
    <property type="match status" value="1"/>
</dbReference>
<evidence type="ECO:0000256" key="7">
    <source>
        <dbReference type="ARBA" id="ARBA00022737"/>
    </source>
</evidence>
<protein>
    <recommendedName>
        <fullName evidence="14">Chaperone protein DnaJ</fullName>
    </recommendedName>
</protein>
<evidence type="ECO:0000256" key="13">
    <source>
        <dbReference type="ARBA" id="ARBA00061004"/>
    </source>
</evidence>
<evidence type="ECO:0000256" key="3">
    <source>
        <dbReference type="ARBA" id="ARBA00011738"/>
    </source>
</evidence>
<dbReference type="InterPro" id="IPR002939">
    <property type="entry name" value="DnaJ_C"/>
</dbReference>
<dbReference type="FunFam" id="2.10.230.10:FF:000002">
    <property type="entry name" value="Molecular chaperone DnaJ"/>
    <property type="match status" value="1"/>
</dbReference>
<proteinExistence type="inferred from homology"/>
<sequence length="387" mass="41844">SKRDYYEVLGVQKNVSEDDLKKAFRRLAMKHHPDRNPDNAESEAKFKEAKEAYEVLNDPQKRAAYDQFGHAGVDQSSGFGGGGRGGAQGGFGDVFEDIFGDIFGGARGGRGGGGANRAYRGSDLQYNLELTLEDAVFGTTTDIRVPSLQHCDTCNGSGAKAGTHPQTCPTCHGSGQVRIQQGFFAIQQTCPHCHGKGKIISDPCPDCHGQGRKEKQKTLSVRIPAGVDNGDRVRLAGEGEAGVNGGPAGDLYVQVFVKPHDLFQREGDNLHCEVPIRFTTAAIGGEFEVPTLDGNRVSLKIPAETQTGKQFRLRSKGVKSVRSAAVGDLICRVVVETPVNLTKRQRELLEELDATFVHGGKKHSPQEHGWLDKAKGFVKDLFEGDKS</sequence>
<dbReference type="InterPro" id="IPR036869">
    <property type="entry name" value="J_dom_sf"/>
</dbReference>
<comment type="similarity">
    <text evidence="13">Belongs to the DnaJ family.</text>
</comment>
<dbReference type="Pfam" id="PF01556">
    <property type="entry name" value="DnaJ_C"/>
    <property type="match status" value="1"/>
</dbReference>
<dbReference type="FunFam" id="1.10.287.110:FF:000034">
    <property type="entry name" value="Chaperone protein DnaJ"/>
    <property type="match status" value="1"/>
</dbReference>
<comment type="subunit">
    <text evidence="3">Homodimer.</text>
</comment>
<dbReference type="Gene3D" id="2.10.230.10">
    <property type="entry name" value="Heat shock protein DnaJ, cysteine-rich domain"/>
    <property type="match status" value="1"/>
</dbReference>
<evidence type="ECO:0000256" key="2">
    <source>
        <dbReference type="ARBA" id="ARBA00004496"/>
    </source>
</evidence>
<dbReference type="GO" id="GO:0006260">
    <property type="term" value="P:DNA replication"/>
    <property type="evidence" value="ECO:0007669"/>
    <property type="project" value="UniProtKB-KW"/>
</dbReference>
<dbReference type="NCBIfam" id="TIGR02349">
    <property type="entry name" value="DnaJ_bact"/>
    <property type="match status" value="1"/>
</dbReference>
<dbReference type="Gene3D" id="2.60.260.20">
    <property type="entry name" value="Urease metallochaperone UreE, N-terminal domain"/>
    <property type="match status" value="2"/>
</dbReference>
<feature type="domain" description="J" evidence="16">
    <location>
        <begin position="4"/>
        <end position="69"/>
    </location>
</feature>
<dbReference type="GO" id="GO:0042026">
    <property type="term" value="P:protein refolding"/>
    <property type="evidence" value="ECO:0007669"/>
    <property type="project" value="TreeGrafter"/>
</dbReference>
<accession>A0A1Y1QH77</accession>
<keyword evidence="10" id="KW-0346">Stress response</keyword>
<dbReference type="PROSITE" id="PS51188">
    <property type="entry name" value="ZF_CR"/>
    <property type="match status" value="1"/>
</dbReference>
<evidence type="ECO:0000313" key="19">
    <source>
        <dbReference type="Proteomes" id="UP000192491"/>
    </source>
</evidence>
<evidence type="ECO:0000313" key="18">
    <source>
        <dbReference type="EMBL" id="OQX05575.1"/>
    </source>
</evidence>
<evidence type="ECO:0000256" key="6">
    <source>
        <dbReference type="ARBA" id="ARBA00022723"/>
    </source>
</evidence>
<dbReference type="InterPro" id="IPR008971">
    <property type="entry name" value="HSP40/DnaJ_pept-bd"/>
</dbReference>
<dbReference type="AlphaFoldDB" id="A0A1Y1QH77"/>
<dbReference type="GO" id="GO:0051082">
    <property type="term" value="F:unfolded protein binding"/>
    <property type="evidence" value="ECO:0007669"/>
    <property type="project" value="InterPro"/>
</dbReference>
<evidence type="ECO:0000256" key="11">
    <source>
        <dbReference type="ARBA" id="ARBA00023186"/>
    </source>
</evidence>
<keyword evidence="8 15" id="KW-0863">Zinc-finger</keyword>
<dbReference type="Proteomes" id="UP000192491">
    <property type="component" value="Unassembled WGS sequence"/>
</dbReference>
<dbReference type="CDD" id="cd10719">
    <property type="entry name" value="DnaJ_zf"/>
    <property type="match status" value="1"/>
</dbReference>
<feature type="zinc finger region" description="CR-type" evidence="15">
    <location>
        <begin position="138"/>
        <end position="216"/>
    </location>
</feature>
<dbReference type="SMART" id="SM00271">
    <property type="entry name" value="DnaJ"/>
    <property type="match status" value="1"/>
</dbReference>
<dbReference type="SUPFAM" id="SSF49493">
    <property type="entry name" value="HSP40/DnaJ peptide-binding domain"/>
    <property type="match status" value="2"/>
</dbReference>
<reference evidence="18 19" key="1">
    <citation type="submission" date="2017-01" db="EMBL/GenBank/DDBJ databases">
        <title>Novel large sulfur bacteria in the metagenomes of groundwater-fed chemosynthetic microbial mats in the Lake Huron basin.</title>
        <authorList>
            <person name="Sharrar A.M."/>
            <person name="Flood B.E."/>
            <person name="Bailey J.V."/>
            <person name="Jones D.S."/>
            <person name="Biddanda B."/>
            <person name="Ruberg S.A."/>
            <person name="Marcus D.N."/>
            <person name="Dick G.J."/>
        </authorList>
    </citation>
    <scope>NUCLEOTIDE SEQUENCE [LARGE SCALE GENOMIC DNA]</scope>
    <source>
        <strain evidence="18">A8</strain>
    </source>
</reference>
<dbReference type="GO" id="GO:0031072">
    <property type="term" value="F:heat shock protein binding"/>
    <property type="evidence" value="ECO:0007669"/>
    <property type="project" value="InterPro"/>
</dbReference>
<feature type="non-terminal residue" evidence="18">
    <location>
        <position position="1"/>
    </location>
</feature>
<dbReference type="PANTHER" id="PTHR43096">
    <property type="entry name" value="DNAJ HOMOLOG 1, MITOCHONDRIAL-RELATED"/>
    <property type="match status" value="1"/>
</dbReference>
<comment type="subcellular location">
    <subcellularLocation>
        <location evidence="2">Cytoplasm</location>
    </subcellularLocation>
</comment>
<evidence type="ECO:0000256" key="15">
    <source>
        <dbReference type="PROSITE-ProRule" id="PRU00546"/>
    </source>
</evidence>
<evidence type="ECO:0000256" key="4">
    <source>
        <dbReference type="ARBA" id="ARBA00022490"/>
    </source>
</evidence>
<dbReference type="PANTHER" id="PTHR43096:SF48">
    <property type="entry name" value="CHAPERONE PROTEIN DNAJ"/>
    <property type="match status" value="1"/>
</dbReference>
<dbReference type="GO" id="GO:0008270">
    <property type="term" value="F:zinc ion binding"/>
    <property type="evidence" value="ECO:0007669"/>
    <property type="project" value="UniProtKB-KW"/>
</dbReference>
<organism evidence="18 19">
    <name type="scientific">Thiothrix lacustris</name>
    <dbReference type="NCBI Taxonomy" id="525917"/>
    <lineage>
        <taxon>Bacteria</taxon>
        <taxon>Pseudomonadati</taxon>
        <taxon>Pseudomonadota</taxon>
        <taxon>Gammaproteobacteria</taxon>
        <taxon>Thiotrichales</taxon>
        <taxon>Thiotrichaceae</taxon>
        <taxon>Thiothrix</taxon>
    </lineage>
</organism>
<comment type="function">
    <text evidence="12">Participates actively in the response to hyperosmotic and heat shock by preventing the aggregation of stress-denatured proteins and by disaggregating proteins, also in an autonomous, DnaK-independent fashion. Unfolded proteins bind initially to DnaJ; upon interaction with the DnaJ-bound protein, DnaK hydrolyzes its bound ATP, resulting in the formation of a stable complex. GrpE releases ADP from DnaK; ATP binding to DnaK triggers the release of the substrate protein, thus completing the reaction cycle. Several rounds of ATP-dependent interactions between DnaJ, DnaK and GrpE are required for fully efficient folding. Also involved, together with DnaK and GrpE, in the DNA replication of plasmids through activation of initiation proteins.</text>
</comment>
<keyword evidence="5" id="KW-0235">DNA replication</keyword>
<dbReference type="Pfam" id="PF00684">
    <property type="entry name" value="DnaJ_CXXCXGXG"/>
    <property type="match status" value="1"/>
</dbReference>
<dbReference type="PRINTS" id="PR00625">
    <property type="entry name" value="JDOMAIN"/>
</dbReference>
<evidence type="ECO:0000256" key="9">
    <source>
        <dbReference type="ARBA" id="ARBA00022833"/>
    </source>
</evidence>
<keyword evidence="9 15" id="KW-0862">Zinc</keyword>
<dbReference type="Gene3D" id="1.10.287.110">
    <property type="entry name" value="DnaJ domain"/>
    <property type="match status" value="1"/>
</dbReference>
<gene>
    <name evidence="18" type="ORF">BWK73_33320</name>
</gene>
<dbReference type="GO" id="GO:0005524">
    <property type="term" value="F:ATP binding"/>
    <property type="evidence" value="ECO:0007669"/>
    <property type="project" value="InterPro"/>
</dbReference>
<keyword evidence="7" id="KW-0677">Repeat</keyword>
<evidence type="ECO:0000256" key="12">
    <source>
        <dbReference type="ARBA" id="ARBA00053423"/>
    </source>
</evidence>
<dbReference type="InterPro" id="IPR018253">
    <property type="entry name" value="DnaJ_domain_CS"/>
</dbReference>
<evidence type="ECO:0000256" key="14">
    <source>
        <dbReference type="ARBA" id="ARBA00067609"/>
    </source>
</evidence>
<dbReference type="EMBL" id="MTEJ01000282">
    <property type="protein sequence ID" value="OQX05575.1"/>
    <property type="molecule type" value="Genomic_DNA"/>
</dbReference>
<evidence type="ECO:0000256" key="5">
    <source>
        <dbReference type="ARBA" id="ARBA00022705"/>
    </source>
</evidence>
<name>A0A1Y1QH77_9GAMM</name>
<dbReference type="SUPFAM" id="SSF57938">
    <property type="entry name" value="DnaJ/Hsp40 cysteine-rich domain"/>
    <property type="match status" value="1"/>
</dbReference>
<feature type="domain" description="CR-type" evidence="17">
    <location>
        <begin position="138"/>
        <end position="216"/>
    </location>
</feature>
<dbReference type="InterPro" id="IPR012724">
    <property type="entry name" value="DnaJ"/>
</dbReference>
<dbReference type="InterPro" id="IPR036410">
    <property type="entry name" value="HSP_DnaJ_Cys-rich_dom_sf"/>
</dbReference>
<dbReference type="GO" id="GO:0005737">
    <property type="term" value="C:cytoplasm"/>
    <property type="evidence" value="ECO:0007669"/>
    <property type="project" value="UniProtKB-SubCell"/>
</dbReference>
<evidence type="ECO:0000256" key="10">
    <source>
        <dbReference type="ARBA" id="ARBA00023016"/>
    </source>
</evidence>
<evidence type="ECO:0000259" key="17">
    <source>
        <dbReference type="PROSITE" id="PS51188"/>
    </source>
</evidence>
<dbReference type="PROSITE" id="PS00636">
    <property type="entry name" value="DNAJ_1"/>
    <property type="match status" value="1"/>
</dbReference>
<comment type="caution">
    <text evidence="18">The sequence shown here is derived from an EMBL/GenBank/DDBJ whole genome shotgun (WGS) entry which is preliminary data.</text>
</comment>
<dbReference type="CDD" id="cd10747">
    <property type="entry name" value="DnaJ_C"/>
    <property type="match status" value="1"/>
</dbReference>
<keyword evidence="6 15" id="KW-0479">Metal-binding</keyword>
<evidence type="ECO:0000256" key="8">
    <source>
        <dbReference type="ARBA" id="ARBA00022771"/>
    </source>
</evidence>